<accession>A0A841TCP3</accession>
<protein>
    <recommendedName>
        <fullName evidence="4">Flagellar hook-length control protein FliK</fullName>
    </recommendedName>
</protein>
<evidence type="ECO:0008006" key="4">
    <source>
        <dbReference type="Google" id="ProtNLM"/>
    </source>
</evidence>
<keyword evidence="3" id="KW-1185">Reference proteome</keyword>
<sequence length="620" mass="63633">MSMNIGAIMKALMGDAQPSDSRALELRIGQIVRGVLLQVMEGGESLLQINGVQVRAQLAADLQVGRSTLLQVQQQSTGSQIVLKPLADASELPEGEALPDAAKSFGLPGQKWSFELLQGLKRDGYPLDRETAGWFKRAADMRPSGIDTQEWMNAAGVAFRRGLAPTETTIASLRQALYGPPVHEQLEALQKLLADFLGQQGGEAAAARGGTAAMAQGGASAAAVRVSQLLAQGSELLAAGGEDLLAEPGRAPQAASAAASGGLAGGAVAQAGLAAGGAGGTIGSAEPEQAADRQHSAAGQAGALPTAANAAQASAGQAPLLASKAAAGKDGLDAAAARSVGAGATAKAGTDADAGEAGSREASAQAYAAGTGASGAEAARADKPWIGRFLQWLGVEHERQAAIFSTGDSFSRQDGTADAAADDGHNLARTGESLKSALLTLASSENVPPQLREAAQAMAQQITGQQLLLASDKQNQAPMSHMTLFVPVRGPDGDTTATIHVQTRKGRRGEWDTGNCRLLFDLRMSHLGDTVVDVQVVDKVVSLKLMNDRPWVAEVMEAARNEAAAGLRAAGFQLLSLKTVPFPIPVQTETSEIGEVQPSSGRIAADAYAAKPYRGVDYRA</sequence>
<dbReference type="Proteomes" id="UP000574133">
    <property type="component" value="Unassembled WGS sequence"/>
</dbReference>
<dbReference type="EMBL" id="JACJVN010000025">
    <property type="protein sequence ID" value="MBB6677010.1"/>
    <property type="molecule type" value="Genomic_DNA"/>
</dbReference>
<dbReference type="AlphaFoldDB" id="A0A841TCP3"/>
<organism evidence="2 3">
    <name type="scientific">Cohnella lubricantis</name>
    <dbReference type="NCBI Taxonomy" id="2163172"/>
    <lineage>
        <taxon>Bacteria</taxon>
        <taxon>Bacillati</taxon>
        <taxon>Bacillota</taxon>
        <taxon>Bacilli</taxon>
        <taxon>Bacillales</taxon>
        <taxon>Paenibacillaceae</taxon>
        <taxon>Cohnella</taxon>
    </lineage>
</organism>
<evidence type="ECO:0000313" key="2">
    <source>
        <dbReference type="EMBL" id="MBB6677010.1"/>
    </source>
</evidence>
<gene>
    <name evidence="2" type="ORF">H4Q31_06650</name>
</gene>
<proteinExistence type="predicted"/>
<reference evidence="2 3" key="1">
    <citation type="submission" date="2020-08" db="EMBL/GenBank/DDBJ databases">
        <title>Cohnella phylogeny.</title>
        <authorList>
            <person name="Dunlap C."/>
        </authorList>
    </citation>
    <scope>NUCLEOTIDE SEQUENCE [LARGE SCALE GENOMIC DNA]</scope>
    <source>
        <strain evidence="2 3">DSM 103658</strain>
    </source>
</reference>
<evidence type="ECO:0000256" key="1">
    <source>
        <dbReference type="SAM" id="MobiDB-lite"/>
    </source>
</evidence>
<name>A0A841TCP3_9BACL</name>
<feature type="region of interest" description="Disordered" evidence="1">
    <location>
        <begin position="278"/>
        <end position="303"/>
    </location>
</feature>
<comment type="caution">
    <text evidence="2">The sequence shown here is derived from an EMBL/GenBank/DDBJ whole genome shotgun (WGS) entry which is preliminary data.</text>
</comment>
<evidence type="ECO:0000313" key="3">
    <source>
        <dbReference type="Proteomes" id="UP000574133"/>
    </source>
</evidence>
<dbReference type="RefSeq" id="WP_185178298.1">
    <property type="nucleotide sequence ID" value="NZ_CBCSEP010000004.1"/>
</dbReference>